<gene>
    <name evidence="1" type="ORF">IAD46_01165</name>
</gene>
<dbReference type="PANTHER" id="PTHR32305">
    <property type="match status" value="1"/>
</dbReference>
<dbReference type="EMBL" id="DVLF01000037">
    <property type="protein sequence ID" value="HIT49613.1"/>
    <property type="molecule type" value="Genomic_DNA"/>
</dbReference>
<dbReference type="PANTHER" id="PTHR32305:SF15">
    <property type="entry name" value="PROTEIN RHSA-RELATED"/>
    <property type="match status" value="1"/>
</dbReference>
<feature type="non-terminal residue" evidence="1">
    <location>
        <position position="1435"/>
    </location>
</feature>
<dbReference type="SUPFAM" id="SSF49899">
    <property type="entry name" value="Concanavalin A-like lectins/glucanases"/>
    <property type="match status" value="2"/>
</dbReference>
<proteinExistence type="predicted"/>
<accession>A0A9D1GQK5</accession>
<dbReference type="InterPro" id="IPR013320">
    <property type="entry name" value="ConA-like_dom_sf"/>
</dbReference>
<organism evidence="1 2">
    <name type="scientific">Candidatus Pelethenecus faecipullorum</name>
    <dbReference type="NCBI Taxonomy" id="2840900"/>
    <lineage>
        <taxon>Bacteria</taxon>
        <taxon>Bacillati</taxon>
        <taxon>Mycoplasmatota</taxon>
        <taxon>Mollicutes</taxon>
        <taxon>Candidatus Pelethenecus</taxon>
    </lineage>
</organism>
<dbReference type="InterPro" id="IPR050708">
    <property type="entry name" value="T6SS_VgrG/RHS"/>
</dbReference>
<dbReference type="Proteomes" id="UP000886758">
    <property type="component" value="Unassembled WGS sequence"/>
</dbReference>
<name>A0A9D1GQK5_9MOLU</name>
<evidence type="ECO:0000313" key="2">
    <source>
        <dbReference type="Proteomes" id="UP000886758"/>
    </source>
</evidence>
<protein>
    <recommendedName>
        <fullName evidence="3">RHS repeat protein</fullName>
    </recommendedName>
</protein>
<dbReference type="Gene3D" id="2.180.10.10">
    <property type="entry name" value="RHS repeat-associated core"/>
    <property type="match status" value="2"/>
</dbReference>
<evidence type="ECO:0008006" key="3">
    <source>
        <dbReference type="Google" id="ProtNLM"/>
    </source>
</evidence>
<reference evidence="1" key="1">
    <citation type="submission" date="2020-10" db="EMBL/GenBank/DDBJ databases">
        <authorList>
            <person name="Gilroy R."/>
        </authorList>
    </citation>
    <scope>NUCLEOTIDE SEQUENCE</scope>
    <source>
        <strain evidence="1">ChiW17-6978</strain>
    </source>
</reference>
<evidence type="ECO:0000313" key="1">
    <source>
        <dbReference type="EMBL" id="HIT49613.1"/>
    </source>
</evidence>
<sequence>MANQGLRRCIQQKQVRIGGATAYINPYREDANFLLTLPIFSTVGYAPIQLSFIYNHQSKEEEDLFGKGFKLNYYKKLAYISPSEIGLTNADGSTERYTLKDGYYTNKETHLHIVSRYDYDEESTNTTYYYDLCDESGNYMTYEEPNLKYPQWIKPVSGEHICLDLEKNNYCITNVNGDTVLFRKGNTGFVEIIEWKREEESRLTAFLSYQNSRLTSVIVKNSSTAANSEVASYHLNITDTMIEIKDNLIGADTKFMLDGNKVIQIEEGFHGRFDQALITTIQYDGTRTTMTDPHRKVSTIVYDKEGLTRLVKDDKENFVAYTYDMNTKALLAATSLPKPNQTKNLLNGKSIGDFTRYGSLGLTEDYGTIEAFYQTHAGTKCALLNGTGSAKYTLHTSFLPTDTITLIIWAKQKMPCVVGSVSGYVQLTSGDKYVNQYFNKSVLDDEYFPFVMGFTFTEAADSVDISIHCSTYFSLEIASIQLYKRNFGVFYQYDSKGNVISSSISGNETTYSYENGVVKGKRSWTNHGVTYQRDSRHRLTEAVGAYQTRQSFTYTDNNQIRTSKTENFQSTAIFETAYEYENDDRKVTYTDESGNTTIEEKDSFFQVIKVTNSVNQVLESTLGDSFELKNLTLLTKTTSHLNASYTYEADHPNLVKTITMKNGMKYTFSYDEKDRIRSISLNDLLLVTYTYDRYDQISTMQYGRSDPIISFTYTDEEQIKTIQMGSIVYTYTYNDLGSLTSITDGENTWEYTYNEDNQVEELNFKQSEQKTLGLQYTYDNLGNVNQEQETIFDCNHIQEYEGLYRSNGCNAENLVSKLEERSDFVSCMFIGNDVCLRKKDVIIKPFLNGKEVESASTELDEAIPCLSVGSNTYKYRVGYPRTNGGSFGFWYKFSYYPNSPVLLMIADGSSSDYIHLYINSEHQLAVQMKQSTTTNTIYNSTFRASESGWHFLGFNWYCDGNTTYFLLFFDGEIAVFSVNKKINMASPEYTIFYSVGGKVSGVISGIDQLLTVEQLNLFYRSTKDYVFNKVKKNSSLDFSCATHYLAPNGFTLWPLHHDLKSLDGQIPYRFGLRKVIVADSDRTFNYNSAIGRYAYIADGALLEYKLENSGTATIGLRVYIESIRAAKQYLFEIYDYQTTIALYVNAEGKLCLECFGHTVTTNLSLRTKNWNFVGFSFSQSIASDSLSLNSLAVRVVVETNEYTTTISFGNPMSSSYCSIGRKHQVASIATPFGSYEESYALHGQIEMLAFGKNYSSSATLSELKTNLELTDKITGYNEFQMPSSSVLKIDQQELIRTTWTYRSNPENTKKKCWEIAYETNYFYGKGTNTRTYETDHLGRVTKVTDSFFSNHTYSYDEKGYLKSEDATNYCYDDNGNILSAGTKIYEYKGTIKDRLTKALGYEVTYQDEINPGNPISWNGKQYGWDCGRRLMLFQD</sequence>
<comment type="caution">
    <text evidence="1">The sequence shown here is derived from an EMBL/GenBank/DDBJ whole genome shotgun (WGS) entry which is preliminary data.</text>
</comment>
<reference evidence="1" key="2">
    <citation type="journal article" date="2021" name="PeerJ">
        <title>Extensive microbial diversity within the chicken gut microbiome revealed by metagenomics and culture.</title>
        <authorList>
            <person name="Gilroy R."/>
            <person name="Ravi A."/>
            <person name="Getino M."/>
            <person name="Pursley I."/>
            <person name="Horton D.L."/>
            <person name="Alikhan N.F."/>
            <person name="Baker D."/>
            <person name="Gharbi K."/>
            <person name="Hall N."/>
            <person name="Watson M."/>
            <person name="Adriaenssens E.M."/>
            <person name="Foster-Nyarko E."/>
            <person name="Jarju S."/>
            <person name="Secka A."/>
            <person name="Antonio M."/>
            <person name="Oren A."/>
            <person name="Chaudhuri R.R."/>
            <person name="La Ragione R."/>
            <person name="Hildebrand F."/>
            <person name="Pallen M.J."/>
        </authorList>
    </citation>
    <scope>NUCLEOTIDE SEQUENCE</scope>
    <source>
        <strain evidence="1">ChiW17-6978</strain>
    </source>
</reference>